<dbReference type="KEGG" id="bman:114249925"/>
<dbReference type="GO" id="GO:0005764">
    <property type="term" value="C:lysosome"/>
    <property type="evidence" value="ECO:0007669"/>
    <property type="project" value="UniProtKB-SubCell"/>
</dbReference>
<evidence type="ECO:0000256" key="2">
    <source>
        <dbReference type="ARBA" id="ARBA00010627"/>
    </source>
</evidence>
<proteinExistence type="inferred from homology"/>
<evidence type="ECO:0000256" key="3">
    <source>
        <dbReference type="ARBA" id="ARBA00023228"/>
    </source>
</evidence>
<dbReference type="RefSeq" id="XP_028039443.1">
    <property type="nucleotide sequence ID" value="XM_028183642.1"/>
</dbReference>
<accession>A0A6J2KCS0</accession>
<dbReference type="GO" id="GO:0032008">
    <property type="term" value="P:positive regulation of TOR signaling"/>
    <property type="evidence" value="ECO:0007669"/>
    <property type="project" value="InterPro"/>
</dbReference>
<comment type="subcellular location">
    <subcellularLocation>
        <location evidence="1">Lysosome</location>
    </subcellularLocation>
</comment>
<evidence type="ECO:0000313" key="5">
    <source>
        <dbReference type="Proteomes" id="UP000504629"/>
    </source>
</evidence>
<evidence type="ECO:0000256" key="1">
    <source>
        <dbReference type="ARBA" id="ARBA00004371"/>
    </source>
</evidence>
<dbReference type="InterPro" id="IPR034601">
    <property type="entry name" value="LAMTOR4"/>
</dbReference>
<keyword evidence="5" id="KW-1185">Reference proteome</keyword>
<name>A0A6J2KCS0_BOMMA</name>
<keyword evidence="3" id="KW-0458">Lysosome</keyword>
<comment type="similarity">
    <text evidence="2">Belongs to the LAMTOR4 family.</text>
</comment>
<dbReference type="PANTHER" id="PTHR33967">
    <property type="entry name" value="RAGULATOR COMPLEX PROTEIN LAMTOR4"/>
    <property type="match status" value="1"/>
</dbReference>
<evidence type="ECO:0000256" key="4">
    <source>
        <dbReference type="ARBA" id="ARBA00032690"/>
    </source>
</evidence>
<evidence type="ECO:0000313" key="6">
    <source>
        <dbReference type="RefSeq" id="XP_028039443.1"/>
    </source>
</evidence>
<dbReference type="GO" id="GO:0071230">
    <property type="term" value="P:cellular response to amino acid stimulus"/>
    <property type="evidence" value="ECO:0007669"/>
    <property type="project" value="InterPro"/>
</dbReference>
<dbReference type="GO" id="GO:0005085">
    <property type="term" value="F:guanyl-nucleotide exchange factor activity"/>
    <property type="evidence" value="ECO:0007669"/>
    <property type="project" value="TreeGrafter"/>
</dbReference>
<dbReference type="AlphaFoldDB" id="A0A6J2KCS0"/>
<dbReference type="Proteomes" id="UP000504629">
    <property type="component" value="Unplaced"/>
</dbReference>
<protein>
    <recommendedName>
        <fullName evidence="4">Late endosomal/lysosomal adaptor and MAPK and MTOR activator 4</fullName>
    </recommendedName>
</protein>
<reference evidence="6" key="1">
    <citation type="submission" date="2025-08" db="UniProtKB">
        <authorList>
            <consortium name="RefSeq"/>
        </authorList>
    </citation>
    <scope>IDENTIFICATION</scope>
    <source>
        <tissue evidence="6">Silk gland</tissue>
    </source>
</reference>
<organism evidence="5 6">
    <name type="scientific">Bombyx mandarina</name>
    <name type="common">Wild silk moth</name>
    <name type="synonym">Wild silkworm</name>
    <dbReference type="NCBI Taxonomy" id="7092"/>
    <lineage>
        <taxon>Eukaryota</taxon>
        <taxon>Metazoa</taxon>
        <taxon>Ecdysozoa</taxon>
        <taxon>Arthropoda</taxon>
        <taxon>Hexapoda</taxon>
        <taxon>Insecta</taxon>
        <taxon>Pterygota</taxon>
        <taxon>Neoptera</taxon>
        <taxon>Endopterygota</taxon>
        <taxon>Lepidoptera</taxon>
        <taxon>Glossata</taxon>
        <taxon>Ditrysia</taxon>
        <taxon>Bombycoidea</taxon>
        <taxon>Bombycidae</taxon>
        <taxon>Bombycinae</taxon>
        <taxon>Bombyx</taxon>
    </lineage>
</organism>
<sequence>MAVLAIFSLPIQLDKTNKEIQEIEVGAIMDKIPDQIGYLVLTEDGAVLESGGELENDERIATIITDLITLSNEVDSVAFGPSENFKKISITFDDHWYIICLSNKKISVVKRNIHTPLRESNEINV</sequence>
<gene>
    <name evidence="6" type="primary">LOC114249925</name>
</gene>
<dbReference type="GO" id="GO:0071986">
    <property type="term" value="C:Ragulator complex"/>
    <property type="evidence" value="ECO:0007669"/>
    <property type="project" value="InterPro"/>
</dbReference>
<dbReference type="OrthoDB" id="275011at2759"/>
<dbReference type="GeneID" id="114249925"/>
<dbReference type="PANTHER" id="PTHR33967:SF1">
    <property type="entry name" value="RAGULATOR COMPLEX PROTEIN LAMTOR4"/>
    <property type="match status" value="1"/>
</dbReference>